<protein>
    <submittedName>
        <fullName evidence="1">Uncharacterized protein</fullName>
    </submittedName>
</protein>
<sequence>MKGGGSGSSYDHDILALSRFASLLHAFTLASLSRSASLLASSDEGDYNVNRGKDNNNDNPVVITVAKDGSENYRVVGERVAAALTTARRLPSPTDHAVDSAHI</sequence>
<organism evidence="1 2">
    <name type="scientific">Oryza sativa subsp. indica</name>
    <name type="common">Rice</name>
    <dbReference type="NCBI Taxonomy" id="39946"/>
    <lineage>
        <taxon>Eukaryota</taxon>
        <taxon>Viridiplantae</taxon>
        <taxon>Streptophyta</taxon>
        <taxon>Embryophyta</taxon>
        <taxon>Tracheophyta</taxon>
        <taxon>Spermatophyta</taxon>
        <taxon>Magnoliopsida</taxon>
        <taxon>Liliopsida</taxon>
        <taxon>Poales</taxon>
        <taxon>Poaceae</taxon>
        <taxon>BOP clade</taxon>
        <taxon>Oryzoideae</taxon>
        <taxon>Oryzeae</taxon>
        <taxon>Oryzinae</taxon>
        <taxon>Oryza</taxon>
        <taxon>Oryza sativa</taxon>
    </lineage>
</organism>
<accession>A2YBV0</accession>
<dbReference type="AlphaFoldDB" id="A2YBV0"/>
<keyword evidence="2" id="KW-1185">Reference proteome</keyword>
<gene>
    <name evidence="1" type="ORF">OsI_22580</name>
</gene>
<reference evidence="1 2" key="1">
    <citation type="journal article" date="2005" name="PLoS Biol.">
        <title>The genomes of Oryza sativa: a history of duplications.</title>
        <authorList>
            <person name="Yu J."/>
            <person name="Wang J."/>
            <person name="Lin W."/>
            <person name="Li S."/>
            <person name="Li H."/>
            <person name="Zhou J."/>
            <person name="Ni P."/>
            <person name="Dong W."/>
            <person name="Hu S."/>
            <person name="Zeng C."/>
            <person name="Zhang J."/>
            <person name="Zhang Y."/>
            <person name="Li R."/>
            <person name="Xu Z."/>
            <person name="Li S."/>
            <person name="Li X."/>
            <person name="Zheng H."/>
            <person name="Cong L."/>
            <person name="Lin L."/>
            <person name="Yin J."/>
            <person name="Geng J."/>
            <person name="Li G."/>
            <person name="Shi J."/>
            <person name="Liu J."/>
            <person name="Lv H."/>
            <person name="Li J."/>
            <person name="Wang J."/>
            <person name="Deng Y."/>
            <person name="Ran L."/>
            <person name="Shi X."/>
            <person name="Wang X."/>
            <person name="Wu Q."/>
            <person name="Li C."/>
            <person name="Ren X."/>
            <person name="Wang J."/>
            <person name="Wang X."/>
            <person name="Li D."/>
            <person name="Liu D."/>
            <person name="Zhang X."/>
            <person name="Ji Z."/>
            <person name="Zhao W."/>
            <person name="Sun Y."/>
            <person name="Zhang Z."/>
            <person name="Bao J."/>
            <person name="Han Y."/>
            <person name="Dong L."/>
            <person name="Ji J."/>
            <person name="Chen P."/>
            <person name="Wu S."/>
            <person name="Liu J."/>
            <person name="Xiao Y."/>
            <person name="Bu D."/>
            <person name="Tan J."/>
            <person name="Yang L."/>
            <person name="Ye C."/>
            <person name="Zhang J."/>
            <person name="Xu J."/>
            <person name="Zhou Y."/>
            <person name="Yu Y."/>
            <person name="Zhang B."/>
            <person name="Zhuang S."/>
            <person name="Wei H."/>
            <person name="Liu B."/>
            <person name="Lei M."/>
            <person name="Yu H."/>
            <person name="Li Y."/>
            <person name="Xu H."/>
            <person name="Wei S."/>
            <person name="He X."/>
            <person name="Fang L."/>
            <person name="Zhang Z."/>
            <person name="Zhang Y."/>
            <person name="Huang X."/>
            <person name="Su Z."/>
            <person name="Tong W."/>
            <person name="Li J."/>
            <person name="Tong Z."/>
            <person name="Li S."/>
            <person name="Ye J."/>
            <person name="Wang L."/>
            <person name="Fang L."/>
            <person name="Lei T."/>
            <person name="Chen C."/>
            <person name="Chen H."/>
            <person name="Xu Z."/>
            <person name="Li H."/>
            <person name="Huang H."/>
            <person name="Zhang F."/>
            <person name="Xu H."/>
            <person name="Li N."/>
            <person name="Zhao C."/>
            <person name="Li S."/>
            <person name="Dong L."/>
            <person name="Huang Y."/>
            <person name="Li L."/>
            <person name="Xi Y."/>
            <person name="Qi Q."/>
            <person name="Li W."/>
            <person name="Zhang B."/>
            <person name="Hu W."/>
            <person name="Zhang Y."/>
            <person name="Tian X."/>
            <person name="Jiao Y."/>
            <person name="Liang X."/>
            <person name="Jin J."/>
            <person name="Gao L."/>
            <person name="Zheng W."/>
            <person name="Hao B."/>
            <person name="Liu S."/>
            <person name="Wang W."/>
            <person name="Yuan L."/>
            <person name="Cao M."/>
            <person name="McDermott J."/>
            <person name="Samudrala R."/>
            <person name="Wang J."/>
            <person name="Wong G.K."/>
            <person name="Yang H."/>
        </authorList>
    </citation>
    <scope>NUCLEOTIDE SEQUENCE [LARGE SCALE GENOMIC DNA]</scope>
    <source>
        <strain evidence="2">cv. 93-11</strain>
    </source>
</reference>
<evidence type="ECO:0000313" key="1">
    <source>
        <dbReference type="EMBL" id="EAZ00561.1"/>
    </source>
</evidence>
<evidence type="ECO:0000313" key="2">
    <source>
        <dbReference type="Proteomes" id="UP000007015"/>
    </source>
</evidence>
<dbReference type="EMBL" id="CM000131">
    <property type="protein sequence ID" value="EAZ00561.1"/>
    <property type="molecule type" value="Genomic_DNA"/>
</dbReference>
<dbReference type="HOGENOM" id="CLU_2268254_0_0_1"/>
<name>A2YBV0_ORYSI</name>
<proteinExistence type="predicted"/>
<dbReference type="Proteomes" id="UP000007015">
    <property type="component" value="Chromosome 6"/>
</dbReference>
<dbReference type="Gramene" id="BGIOSGA021427-TA">
    <property type="protein sequence ID" value="BGIOSGA021427-PA"/>
    <property type="gene ID" value="BGIOSGA021427"/>
</dbReference>